<keyword evidence="3" id="KW-0813">Transport</keyword>
<dbReference type="InterPro" id="IPR036259">
    <property type="entry name" value="MFS_trans_sf"/>
</dbReference>
<dbReference type="InterPro" id="IPR005829">
    <property type="entry name" value="Sugar_transporter_CS"/>
</dbReference>
<keyword evidence="10" id="KW-1185">Reference proteome</keyword>
<dbReference type="AlphaFoldDB" id="A0A423SFS2"/>
<dbReference type="Proteomes" id="UP000283509">
    <property type="component" value="Unassembled WGS sequence"/>
</dbReference>
<organism evidence="9 10">
    <name type="scientific">Penaeus vannamei</name>
    <name type="common">Whiteleg shrimp</name>
    <name type="synonym">Litopenaeus vannamei</name>
    <dbReference type="NCBI Taxonomy" id="6689"/>
    <lineage>
        <taxon>Eukaryota</taxon>
        <taxon>Metazoa</taxon>
        <taxon>Ecdysozoa</taxon>
        <taxon>Arthropoda</taxon>
        <taxon>Crustacea</taxon>
        <taxon>Multicrustacea</taxon>
        <taxon>Malacostraca</taxon>
        <taxon>Eumalacostraca</taxon>
        <taxon>Eucarida</taxon>
        <taxon>Decapoda</taxon>
        <taxon>Dendrobranchiata</taxon>
        <taxon>Penaeoidea</taxon>
        <taxon>Penaeidae</taxon>
        <taxon>Penaeus</taxon>
    </lineage>
</organism>
<comment type="subcellular location">
    <subcellularLocation>
        <location evidence="1">Membrane</location>
        <topology evidence="1">Multi-pass membrane protein</topology>
    </subcellularLocation>
</comment>
<dbReference type="Gene3D" id="1.20.1250.20">
    <property type="entry name" value="MFS general substrate transporter like domains"/>
    <property type="match status" value="1"/>
</dbReference>
<keyword evidence="5 7" id="KW-1133">Transmembrane helix</keyword>
<proteinExistence type="inferred from homology"/>
<dbReference type="InterPro" id="IPR050814">
    <property type="entry name" value="Myo-inositol_Transporter"/>
</dbReference>
<feature type="transmembrane region" description="Helical" evidence="7">
    <location>
        <begin position="157"/>
        <end position="179"/>
    </location>
</feature>
<dbReference type="PROSITE" id="PS50850">
    <property type="entry name" value="MFS"/>
    <property type="match status" value="1"/>
</dbReference>
<dbReference type="GO" id="GO:0005366">
    <property type="term" value="F:myo-inositol:proton symporter activity"/>
    <property type="evidence" value="ECO:0007669"/>
    <property type="project" value="TreeGrafter"/>
</dbReference>
<feature type="domain" description="Major facilitator superfamily (MFS) profile" evidence="8">
    <location>
        <begin position="1"/>
        <end position="307"/>
    </location>
</feature>
<comment type="caution">
    <text evidence="9">The sequence shown here is derived from an EMBL/GenBank/DDBJ whole genome shotgun (WGS) entry which is preliminary data.</text>
</comment>
<dbReference type="SUPFAM" id="SSF103473">
    <property type="entry name" value="MFS general substrate transporter"/>
    <property type="match status" value="1"/>
</dbReference>
<dbReference type="Pfam" id="PF00083">
    <property type="entry name" value="Sugar_tr"/>
    <property type="match status" value="1"/>
</dbReference>
<dbReference type="PANTHER" id="PTHR48020:SF12">
    <property type="entry name" value="PROTON MYO-INOSITOL COTRANSPORTER"/>
    <property type="match status" value="1"/>
</dbReference>
<feature type="transmembrane region" description="Helical" evidence="7">
    <location>
        <begin position="253"/>
        <end position="273"/>
    </location>
</feature>
<dbReference type="OrthoDB" id="6133115at2759"/>
<evidence type="ECO:0000256" key="6">
    <source>
        <dbReference type="ARBA" id="ARBA00023136"/>
    </source>
</evidence>
<reference evidence="9 10" key="1">
    <citation type="submission" date="2018-04" db="EMBL/GenBank/DDBJ databases">
        <authorList>
            <person name="Zhang X."/>
            <person name="Yuan J."/>
            <person name="Li F."/>
            <person name="Xiang J."/>
        </authorList>
    </citation>
    <scope>NUCLEOTIDE SEQUENCE [LARGE SCALE GENOMIC DNA]</scope>
    <source>
        <tissue evidence="9">Muscle</tissue>
    </source>
</reference>
<dbReference type="STRING" id="6689.A0A423SFS2"/>
<keyword evidence="4 7" id="KW-0812">Transmembrane</keyword>
<gene>
    <name evidence="9" type="ORF">C7M84_019119</name>
</gene>
<protein>
    <submittedName>
        <fullName evidence="9">Facilitated trehalose transporter Tret1-2-like</fullName>
    </submittedName>
</protein>
<name>A0A423SFS2_PENVA</name>
<dbReference type="InterPro" id="IPR005828">
    <property type="entry name" value="MFS_sugar_transport-like"/>
</dbReference>
<accession>A0A423SFS2</accession>
<comment type="similarity">
    <text evidence="2">Belongs to the major facilitator superfamily. Sugar transporter (TC 2.A.1.1) family.</text>
</comment>
<dbReference type="InterPro" id="IPR020846">
    <property type="entry name" value="MFS_dom"/>
</dbReference>
<evidence type="ECO:0000256" key="3">
    <source>
        <dbReference type="ARBA" id="ARBA00022448"/>
    </source>
</evidence>
<dbReference type="PROSITE" id="PS00216">
    <property type="entry name" value="SUGAR_TRANSPORT_1"/>
    <property type="match status" value="1"/>
</dbReference>
<evidence type="ECO:0000256" key="7">
    <source>
        <dbReference type="SAM" id="Phobius"/>
    </source>
</evidence>
<evidence type="ECO:0000259" key="8">
    <source>
        <dbReference type="PROSITE" id="PS50850"/>
    </source>
</evidence>
<feature type="transmembrane region" description="Helical" evidence="7">
    <location>
        <begin position="186"/>
        <end position="210"/>
    </location>
</feature>
<reference evidence="9 10" key="2">
    <citation type="submission" date="2019-01" db="EMBL/GenBank/DDBJ databases">
        <title>The decoding of complex shrimp genome reveals the adaptation for benthos swimmer, frequently molting mechanism and breeding impact on genome.</title>
        <authorList>
            <person name="Sun Y."/>
            <person name="Gao Y."/>
            <person name="Yu Y."/>
        </authorList>
    </citation>
    <scope>NUCLEOTIDE SEQUENCE [LARGE SCALE GENOMIC DNA]</scope>
    <source>
        <tissue evidence="9">Muscle</tissue>
    </source>
</reference>
<evidence type="ECO:0000256" key="2">
    <source>
        <dbReference type="ARBA" id="ARBA00010992"/>
    </source>
</evidence>
<sequence>MMTEEDRLDEAEVTVVLPDRTVPVENHALSNESPTLQGSLSHKFELFAACVMGLSTLSGGFLEGYTSPAIPTLLQNSSFVETGFTDDTDEETSELTTILPEVESTTIADWTEENTTLVKRDVMNANSTLIPDVEVEVRKLFTELHLTEEAVPAVSEYWAAAAVTLMQVVSTLGAAVLVDRLGRRKLLLGSILAMAIALATIAICEIATTHGAGNSWVAVLATIFYVSAYSIGVGPITWVLVGELFPQAARDKASAIIAVLNWFLAFVITKTYFRLEAVTGIAGTCSVYSSVCVVGLVLCYLVVPETKERTLGEIEAYFTYSKLSWKSTKNRRDVALSSILEQEGGIVDTYSTFENAD</sequence>
<dbReference type="PANTHER" id="PTHR48020">
    <property type="entry name" value="PROTON MYO-INOSITOL COTRANSPORTER"/>
    <property type="match status" value="1"/>
</dbReference>
<feature type="transmembrane region" description="Helical" evidence="7">
    <location>
        <begin position="216"/>
        <end position="241"/>
    </location>
</feature>
<keyword evidence="6 7" id="KW-0472">Membrane</keyword>
<feature type="transmembrane region" description="Helical" evidence="7">
    <location>
        <begin position="279"/>
        <end position="303"/>
    </location>
</feature>
<evidence type="ECO:0000256" key="5">
    <source>
        <dbReference type="ARBA" id="ARBA00022989"/>
    </source>
</evidence>
<dbReference type="EMBL" id="QCYY01003505">
    <property type="protein sequence ID" value="ROT63014.1"/>
    <property type="molecule type" value="Genomic_DNA"/>
</dbReference>
<evidence type="ECO:0000256" key="4">
    <source>
        <dbReference type="ARBA" id="ARBA00022692"/>
    </source>
</evidence>
<evidence type="ECO:0000313" key="10">
    <source>
        <dbReference type="Proteomes" id="UP000283509"/>
    </source>
</evidence>
<evidence type="ECO:0000256" key="1">
    <source>
        <dbReference type="ARBA" id="ARBA00004141"/>
    </source>
</evidence>
<dbReference type="GO" id="GO:0016324">
    <property type="term" value="C:apical plasma membrane"/>
    <property type="evidence" value="ECO:0007669"/>
    <property type="project" value="TreeGrafter"/>
</dbReference>
<evidence type="ECO:0000313" key="9">
    <source>
        <dbReference type="EMBL" id="ROT63014.1"/>
    </source>
</evidence>